<accession>A0A179BML6</accession>
<evidence type="ECO:0000256" key="1">
    <source>
        <dbReference type="SAM" id="SignalP"/>
    </source>
</evidence>
<dbReference type="AlphaFoldDB" id="A0A179BML6"/>
<keyword evidence="3" id="KW-1185">Reference proteome</keyword>
<evidence type="ECO:0000313" key="3">
    <source>
        <dbReference type="Proteomes" id="UP000078302"/>
    </source>
</evidence>
<reference evidence="2 3" key="1">
    <citation type="submission" date="2016-04" db="EMBL/GenBank/DDBJ databases">
        <title>Acidithiobacillus ferrooxidans genome sequencing and assembly.</title>
        <authorList>
            <person name="Zhou Z."/>
        </authorList>
    </citation>
    <scope>NUCLEOTIDE SEQUENCE [LARGE SCALE GENOMIC DNA]</scope>
    <source>
        <strain evidence="2 3">BY0502</strain>
    </source>
</reference>
<protein>
    <submittedName>
        <fullName evidence="2">Uncharacterized protein</fullName>
    </submittedName>
</protein>
<keyword evidence="1" id="KW-0732">Signal</keyword>
<feature type="chain" id="PRO_5008099437" evidence="1">
    <location>
        <begin position="26"/>
        <end position="151"/>
    </location>
</feature>
<dbReference type="Proteomes" id="UP000078302">
    <property type="component" value="Unassembled WGS sequence"/>
</dbReference>
<feature type="signal peptide" evidence="1">
    <location>
        <begin position="1"/>
        <end position="25"/>
    </location>
</feature>
<proteinExistence type="predicted"/>
<organism evidence="2 3">
    <name type="scientific">Acidithiobacillus ferrooxidans</name>
    <name type="common">Thiobacillus ferrooxidans</name>
    <dbReference type="NCBI Taxonomy" id="920"/>
    <lineage>
        <taxon>Bacteria</taxon>
        <taxon>Pseudomonadati</taxon>
        <taxon>Pseudomonadota</taxon>
        <taxon>Acidithiobacillia</taxon>
        <taxon>Acidithiobacillales</taxon>
        <taxon>Acidithiobacillaceae</taxon>
        <taxon>Acidithiobacillus</taxon>
    </lineage>
</organism>
<dbReference type="EMBL" id="LVXZ01000038">
    <property type="protein sequence ID" value="OAP92639.1"/>
    <property type="molecule type" value="Genomic_DNA"/>
</dbReference>
<sequence>MKTKKELKHGVLAILIMLAPPLSYASADVIVPDNVHNVTIVTAPARYVETCKDHVCTQHQVSPAYFAVPVHGAAQVTVQEVPSTKDLFFNPDGLPAPQYAGKHVPTWDCLYHGHVLKPGGEVLRYDRETGTHWHRTCYEANGHGVISPEVN</sequence>
<evidence type="ECO:0000313" key="2">
    <source>
        <dbReference type="EMBL" id="OAP92639.1"/>
    </source>
</evidence>
<comment type="caution">
    <text evidence="2">The sequence shown here is derived from an EMBL/GenBank/DDBJ whole genome shotgun (WGS) entry which is preliminary data.</text>
</comment>
<gene>
    <name evidence="2" type="ORF">A4H96_03780</name>
</gene>
<name>A0A179BML6_ACIFR</name>